<dbReference type="Pfam" id="PF00893">
    <property type="entry name" value="Multi_Drug_Res"/>
    <property type="match status" value="1"/>
</dbReference>
<accession>A0A9X2IQJ0</accession>
<dbReference type="AlphaFoldDB" id="A0A9X2IQJ0"/>
<feature type="transmembrane region" description="Helical" evidence="8">
    <location>
        <begin position="56"/>
        <end position="78"/>
    </location>
</feature>
<dbReference type="GO" id="GO:0015199">
    <property type="term" value="F:amino-acid betaine transmembrane transporter activity"/>
    <property type="evidence" value="ECO:0007669"/>
    <property type="project" value="TreeGrafter"/>
</dbReference>
<dbReference type="EMBL" id="JAMRYM010000003">
    <property type="protein sequence ID" value="MCM6761230.1"/>
    <property type="molecule type" value="Genomic_DNA"/>
</dbReference>
<evidence type="ECO:0000256" key="3">
    <source>
        <dbReference type="ARBA" id="ARBA00022475"/>
    </source>
</evidence>
<dbReference type="GO" id="GO:0015297">
    <property type="term" value="F:antiporter activity"/>
    <property type="evidence" value="ECO:0007669"/>
    <property type="project" value="TreeGrafter"/>
</dbReference>
<evidence type="ECO:0000256" key="2">
    <source>
        <dbReference type="ARBA" id="ARBA00022448"/>
    </source>
</evidence>
<dbReference type="RefSeq" id="WP_251943249.1">
    <property type="nucleotide sequence ID" value="NZ_JAMRYM010000003.1"/>
</dbReference>
<dbReference type="Proteomes" id="UP001155240">
    <property type="component" value="Unassembled WGS sequence"/>
</dbReference>
<keyword evidence="5 8" id="KW-1133">Transmembrane helix</keyword>
<dbReference type="GO" id="GO:0015220">
    <property type="term" value="F:choline transmembrane transporter activity"/>
    <property type="evidence" value="ECO:0007669"/>
    <property type="project" value="TreeGrafter"/>
</dbReference>
<dbReference type="SUPFAM" id="SSF103481">
    <property type="entry name" value="Multidrug resistance efflux transporter EmrE"/>
    <property type="match status" value="1"/>
</dbReference>
<evidence type="ECO:0000256" key="1">
    <source>
        <dbReference type="ARBA" id="ARBA00004651"/>
    </source>
</evidence>
<sequence length="104" mass="10626">MGWAFLAIAILAEVSATLSLKMATDGAKRWYAAVAVGYIAAFSLLAGALSLGLPIGIAYGVWAAVGVALTAVLGRLLFKDPLTWLMASGIALIIGGVILVELGH</sequence>
<evidence type="ECO:0000256" key="7">
    <source>
        <dbReference type="RuleBase" id="RU003942"/>
    </source>
</evidence>
<keyword evidence="3" id="KW-1003">Cell membrane</keyword>
<dbReference type="InterPro" id="IPR000390">
    <property type="entry name" value="Small_drug/metabolite_transptr"/>
</dbReference>
<comment type="caution">
    <text evidence="9">The sequence shown here is derived from an EMBL/GenBank/DDBJ whole genome shotgun (WGS) entry which is preliminary data.</text>
</comment>
<evidence type="ECO:0000256" key="4">
    <source>
        <dbReference type="ARBA" id="ARBA00022692"/>
    </source>
</evidence>
<dbReference type="PANTHER" id="PTHR30561:SF1">
    <property type="entry name" value="MULTIDRUG TRANSPORTER EMRE"/>
    <property type="match status" value="1"/>
</dbReference>
<keyword evidence="10" id="KW-1185">Reference proteome</keyword>
<keyword evidence="6 8" id="KW-0472">Membrane</keyword>
<dbReference type="Gene3D" id="1.10.3730.20">
    <property type="match status" value="1"/>
</dbReference>
<dbReference type="InterPro" id="IPR037185">
    <property type="entry name" value="EmrE-like"/>
</dbReference>
<evidence type="ECO:0000256" key="6">
    <source>
        <dbReference type="ARBA" id="ARBA00023136"/>
    </source>
</evidence>
<gene>
    <name evidence="9" type="ORF">NB037_02250</name>
</gene>
<reference evidence="9" key="1">
    <citation type="submission" date="2022-06" db="EMBL/GenBank/DDBJ databases">
        <title>Whole genome shotgun sequencing (WGS) of Rathayibacter sp. ZW T2_19, isolated from stored onions (Allium cepa).</title>
        <authorList>
            <person name="Stoll D.A."/>
            <person name="Huch M."/>
        </authorList>
    </citation>
    <scope>NUCLEOTIDE SEQUENCE</scope>
    <source>
        <strain evidence="9">ZW T2_19</strain>
    </source>
</reference>
<evidence type="ECO:0000313" key="9">
    <source>
        <dbReference type="EMBL" id="MCM6761230.1"/>
    </source>
</evidence>
<evidence type="ECO:0000256" key="5">
    <source>
        <dbReference type="ARBA" id="ARBA00022989"/>
    </source>
</evidence>
<proteinExistence type="inferred from homology"/>
<feature type="transmembrane region" description="Helical" evidence="8">
    <location>
        <begin position="84"/>
        <end position="102"/>
    </location>
</feature>
<keyword evidence="4 7" id="KW-0812">Transmembrane</keyword>
<comment type="similarity">
    <text evidence="7">Belongs to the drug/metabolite transporter (DMT) superfamily. Small multidrug resistance (SMR) (TC 2.A.7.1) family.</text>
</comment>
<protein>
    <submittedName>
        <fullName evidence="9">SMR family transporter</fullName>
    </submittedName>
</protein>
<dbReference type="PANTHER" id="PTHR30561">
    <property type="entry name" value="SMR FAMILY PROTON-DEPENDENT DRUG EFFLUX TRANSPORTER SUGE"/>
    <property type="match status" value="1"/>
</dbReference>
<dbReference type="InterPro" id="IPR045324">
    <property type="entry name" value="Small_multidrug_res"/>
</dbReference>
<evidence type="ECO:0000256" key="8">
    <source>
        <dbReference type="SAM" id="Phobius"/>
    </source>
</evidence>
<feature type="transmembrane region" description="Helical" evidence="8">
    <location>
        <begin position="29"/>
        <end position="49"/>
    </location>
</feature>
<dbReference type="GO" id="GO:0005886">
    <property type="term" value="C:plasma membrane"/>
    <property type="evidence" value="ECO:0007669"/>
    <property type="project" value="UniProtKB-SubCell"/>
</dbReference>
<comment type="subcellular location">
    <subcellularLocation>
        <location evidence="1 7">Cell membrane</location>
        <topology evidence="1 7">Multi-pass membrane protein</topology>
    </subcellularLocation>
</comment>
<keyword evidence="2" id="KW-0813">Transport</keyword>
<name>A0A9X2IQJ0_9MICO</name>
<organism evidence="9 10">
    <name type="scientific">Rathayibacter rubneri</name>
    <dbReference type="NCBI Taxonomy" id="2950106"/>
    <lineage>
        <taxon>Bacteria</taxon>
        <taxon>Bacillati</taxon>
        <taxon>Actinomycetota</taxon>
        <taxon>Actinomycetes</taxon>
        <taxon>Micrococcales</taxon>
        <taxon>Microbacteriaceae</taxon>
        <taxon>Rathayibacter</taxon>
    </lineage>
</organism>
<dbReference type="GO" id="GO:0031460">
    <property type="term" value="P:glycine betaine transport"/>
    <property type="evidence" value="ECO:0007669"/>
    <property type="project" value="TreeGrafter"/>
</dbReference>
<evidence type="ECO:0000313" key="10">
    <source>
        <dbReference type="Proteomes" id="UP001155240"/>
    </source>
</evidence>